<comment type="caution">
    <text evidence="2">The sequence shown here is derived from an EMBL/GenBank/DDBJ whole genome shotgun (WGS) entry which is preliminary data.</text>
</comment>
<evidence type="ECO:0000313" key="2">
    <source>
        <dbReference type="EMBL" id="GFO20974.1"/>
    </source>
</evidence>
<evidence type="ECO:0000313" key="3">
    <source>
        <dbReference type="Proteomes" id="UP000735302"/>
    </source>
</evidence>
<sequence length="339" mass="38962">MVNQNFRYEAGLLDKQNCQDTSNQVPRNGQWSEVSLSSSNEAIGPDEQIEAERSNGEFVGEDRPIFYRKDYVRKEALFRLCRNDLKVKEAEGGVAYLAEEKILTDNVNDETTNEVLNKHVQNTGNSVETDSAKRFLCVRAKDFNRPHDNVRDKENYSQSAHVEMMAKGYFGRSLKKEINQECVVDPRFDTRESFYTCTRQFQDSSCENPIKRDFAATVLDKPMKDVARDTMKNESMCKNLHSKPIQVSDDSACCSSKFYDIHLRQESSPQFHHISPDRENPTSRGVTWAPERSVCNEIYGANHTVADSQKIRALVEREPESKAKDFLETKCFEESMTQF</sequence>
<organism evidence="2 3">
    <name type="scientific">Plakobranchus ocellatus</name>
    <dbReference type="NCBI Taxonomy" id="259542"/>
    <lineage>
        <taxon>Eukaryota</taxon>
        <taxon>Metazoa</taxon>
        <taxon>Spiralia</taxon>
        <taxon>Lophotrochozoa</taxon>
        <taxon>Mollusca</taxon>
        <taxon>Gastropoda</taxon>
        <taxon>Heterobranchia</taxon>
        <taxon>Euthyneura</taxon>
        <taxon>Panpulmonata</taxon>
        <taxon>Sacoglossa</taxon>
        <taxon>Placobranchoidea</taxon>
        <taxon>Plakobranchidae</taxon>
        <taxon>Plakobranchus</taxon>
    </lineage>
</organism>
<evidence type="ECO:0000256" key="1">
    <source>
        <dbReference type="SAM" id="MobiDB-lite"/>
    </source>
</evidence>
<keyword evidence="3" id="KW-1185">Reference proteome</keyword>
<gene>
    <name evidence="2" type="ORF">PoB_004747900</name>
</gene>
<feature type="region of interest" description="Disordered" evidence="1">
    <location>
        <begin position="21"/>
        <end position="55"/>
    </location>
</feature>
<dbReference type="AlphaFoldDB" id="A0AAV4BLF7"/>
<proteinExistence type="predicted"/>
<reference evidence="2 3" key="1">
    <citation type="journal article" date="2021" name="Elife">
        <title>Chloroplast acquisition without the gene transfer in kleptoplastic sea slugs, Plakobranchus ocellatus.</title>
        <authorList>
            <person name="Maeda T."/>
            <person name="Takahashi S."/>
            <person name="Yoshida T."/>
            <person name="Shimamura S."/>
            <person name="Takaki Y."/>
            <person name="Nagai Y."/>
            <person name="Toyoda A."/>
            <person name="Suzuki Y."/>
            <person name="Arimoto A."/>
            <person name="Ishii H."/>
            <person name="Satoh N."/>
            <person name="Nishiyama T."/>
            <person name="Hasebe M."/>
            <person name="Maruyama T."/>
            <person name="Minagawa J."/>
            <person name="Obokata J."/>
            <person name="Shigenobu S."/>
        </authorList>
    </citation>
    <scope>NUCLEOTIDE SEQUENCE [LARGE SCALE GENOMIC DNA]</scope>
</reference>
<protein>
    <submittedName>
        <fullName evidence="2">Uncharacterized protein</fullName>
    </submittedName>
</protein>
<accession>A0AAV4BLF7</accession>
<feature type="compositionally biased region" description="Polar residues" evidence="1">
    <location>
        <begin position="21"/>
        <end position="41"/>
    </location>
</feature>
<dbReference type="Proteomes" id="UP000735302">
    <property type="component" value="Unassembled WGS sequence"/>
</dbReference>
<name>A0AAV4BLF7_9GAST</name>
<dbReference type="EMBL" id="BLXT01005227">
    <property type="protein sequence ID" value="GFO20974.1"/>
    <property type="molecule type" value="Genomic_DNA"/>
</dbReference>